<keyword evidence="2" id="KW-1185">Reference proteome</keyword>
<protein>
    <submittedName>
        <fullName evidence="1">Uncharacterized protein</fullName>
    </submittedName>
</protein>
<sequence>MTRTRNVDSQKNIASVIKRDVSQKGVSKLQKHRANMVEFRLKKKVEHSALQTEHRHLERVMAKYTNVMKNEVSLDKAHERGAIQATQEVCELIVEKEALRRQNVALCNEIERHQAFREALMGPYPTTQENDVPVLPVSDDDKGWWVRFSHMSPSFYFHPFSPDEVTATTNPFDASFIANLPAASQAGPFLGWSISRHLSYCDDSDRRSLISRVRVTKRVQCSLDRAVTEAVKREEDLRPLLMTPDDWNFTKRGEAAVQVLQEIDSHTRVMAHDIPGLTNVRYVFLARTGQWELHGNKRKMGFSMTIVDSAANKLSRDAEMPQEDVEWITQGWAYFTLTEVDSGAVDVDYEHCVGCTSESQDEVLMAQGVQVLVRWEQIAVPSNLVTC</sequence>
<name>A0A8T1VPG2_9STRA</name>
<dbReference type="OrthoDB" id="127910at2759"/>
<comment type="caution">
    <text evidence="1">The sequence shown here is derived from an EMBL/GenBank/DDBJ whole genome shotgun (WGS) entry which is preliminary data.</text>
</comment>
<evidence type="ECO:0000313" key="2">
    <source>
        <dbReference type="Proteomes" id="UP000694044"/>
    </source>
</evidence>
<evidence type="ECO:0000313" key="1">
    <source>
        <dbReference type="EMBL" id="KAG7382059.1"/>
    </source>
</evidence>
<gene>
    <name evidence="1" type="ORF">PHYPSEUDO_005325</name>
</gene>
<proteinExistence type="predicted"/>
<dbReference type="EMBL" id="JAGDFM010000221">
    <property type="protein sequence ID" value="KAG7382059.1"/>
    <property type="molecule type" value="Genomic_DNA"/>
</dbReference>
<dbReference type="Proteomes" id="UP000694044">
    <property type="component" value="Unassembled WGS sequence"/>
</dbReference>
<organism evidence="1 2">
    <name type="scientific">Phytophthora pseudosyringae</name>
    <dbReference type="NCBI Taxonomy" id="221518"/>
    <lineage>
        <taxon>Eukaryota</taxon>
        <taxon>Sar</taxon>
        <taxon>Stramenopiles</taxon>
        <taxon>Oomycota</taxon>
        <taxon>Peronosporomycetes</taxon>
        <taxon>Peronosporales</taxon>
        <taxon>Peronosporaceae</taxon>
        <taxon>Phytophthora</taxon>
    </lineage>
</organism>
<accession>A0A8T1VPG2</accession>
<reference evidence="1" key="1">
    <citation type="submission" date="2021-02" db="EMBL/GenBank/DDBJ databases">
        <authorList>
            <person name="Palmer J.M."/>
        </authorList>
    </citation>
    <scope>NUCLEOTIDE SEQUENCE</scope>
    <source>
        <strain evidence="1">SCRP734</strain>
    </source>
</reference>
<dbReference type="AlphaFoldDB" id="A0A8T1VPG2"/>